<evidence type="ECO:0000256" key="1">
    <source>
        <dbReference type="SAM" id="MobiDB-lite"/>
    </source>
</evidence>
<dbReference type="Proteomes" id="UP000824469">
    <property type="component" value="Unassembled WGS sequence"/>
</dbReference>
<feature type="non-terminal residue" evidence="2">
    <location>
        <position position="1"/>
    </location>
</feature>
<sequence>QAGELKSYQRKHKLIEEHRKEVVGTEMGNGHSNVLPLLPSSTDMPPDVDPHLGKTPAGVQQEKKKKLHMDSTLKARRLPNQLHMQKTGQQLAIA</sequence>
<comment type="caution">
    <text evidence="2">The sequence shown here is derived from an EMBL/GenBank/DDBJ whole genome shotgun (WGS) entry which is preliminary data.</text>
</comment>
<gene>
    <name evidence="2" type="ORF">KI387_029446</name>
</gene>
<reference evidence="2 3" key="1">
    <citation type="journal article" date="2021" name="Nat. Plants">
        <title>The Taxus genome provides insights into paclitaxel biosynthesis.</title>
        <authorList>
            <person name="Xiong X."/>
            <person name="Gou J."/>
            <person name="Liao Q."/>
            <person name="Li Y."/>
            <person name="Zhou Q."/>
            <person name="Bi G."/>
            <person name="Li C."/>
            <person name="Du R."/>
            <person name="Wang X."/>
            <person name="Sun T."/>
            <person name="Guo L."/>
            <person name="Liang H."/>
            <person name="Lu P."/>
            <person name="Wu Y."/>
            <person name="Zhang Z."/>
            <person name="Ro D.K."/>
            <person name="Shang Y."/>
            <person name="Huang S."/>
            <person name="Yan J."/>
        </authorList>
    </citation>
    <scope>NUCLEOTIDE SEQUENCE [LARGE SCALE GENOMIC DNA]</scope>
    <source>
        <strain evidence="2">Ta-2019</strain>
    </source>
</reference>
<accession>A0AA38CK31</accession>
<evidence type="ECO:0000313" key="2">
    <source>
        <dbReference type="EMBL" id="KAH9297764.1"/>
    </source>
</evidence>
<feature type="region of interest" description="Disordered" evidence="1">
    <location>
        <begin position="23"/>
        <end position="66"/>
    </location>
</feature>
<protein>
    <submittedName>
        <fullName evidence="2">Uncharacterized protein</fullName>
    </submittedName>
</protein>
<dbReference type="EMBL" id="JAHRHJ020000010">
    <property type="protein sequence ID" value="KAH9297764.1"/>
    <property type="molecule type" value="Genomic_DNA"/>
</dbReference>
<evidence type="ECO:0000313" key="3">
    <source>
        <dbReference type="Proteomes" id="UP000824469"/>
    </source>
</evidence>
<dbReference type="AlphaFoldDB" id="A0AA38CK31"/>
<name>A0AA38CK31_TAXCH</name>
<proteinExistence type="predicted"/>
<feature type="non-terminal residue" evidence="2">
    <location>
        <position position="94"/>
    </location>
</feature>
<organism evidence="2 3">
    <name type="scientific">Taxus chinensis</name>
    <name type="common">Chinese yew</name>
    <name type="synonym">Taxus wallichiana var. chinensis</name>
    <dbReference type="NCBI Taxonomy" id="29808"/>
    <lineage>
        <taxon>Eukaryota</taxon>
        <taxon>Viridiplantae</taxon>
        <taxon>Streptophyta</taxon>
        <taxon>Embryophyta</taxon>
        <taxon>Tracheophyta</taxon>
        <taxon>Spermatophyta</taxon>
        <taxon>Pinopsida</taxon>
        <taxon>Pinidae</taxon>
        <taxon>Conifers II</taxon>
        <taxon>Cupressales</taxon>
        <taxon>Taxaceae</taxon>
        <taxon>Taxus</taxon>
    </lineage>
</organism>
<keyword evidence="3" id="KW-1185">Reference proteome</keyword>